<organism evidence="2 3">
    <name type="scientific">Rhizophagus irregularis</name>
    <dbReference type="NCBI Taxonomy" id="588596"/>
    <lineage>
        <taxon>Eukaryota</taxon>
        <taxon>Fungi</taxon>
        <taxon>Fungi incertae sedis</taxon>
        <taxon>Mucoromycota</taxon>
        <taxon>Glomeromycotina</taxon>
        <taxon>Glomeromycetes</taxon>
        <taxon>Glomerales</taxon>
        <taxon>Glomeraceae</taxon>
        <taxon>Rhizophagus</taxon>
    </lineage>
</organism>
<comment type="caution">
    <text evidence="2">The sequence shown here is derived from an EMBL/GenBank/DDBJ whole genome shotgun (WGS) entry which is preliminary data.</text>
</comment>
<dbReference type="EMBL" id="CAGKOT010000022">
    <property type="protein sequence ID" value="CAB5366180.1"/>
    <property type="molecule type" value="Genomic_DNA"/>
</dbReference>
<reference evidence="1" key="3">
    <citation type="submission" date="2020-05" db="EMBL/GenBank/DDBJ databases">
        <authorList>
            <person name="Rincon C."/>
            <person name="Sanders R I."/>
            <person name="Robbins C."/>
            <person name="Chaturvedi A."/>
        </authorList>
    </citation>
    <scope>NUCLEOTIDE SEQUENCE</scope>
    <source>
        <strain evidence="1">CHB12</strain>
    </source>
</reference>
<evidence type="ECO:0000313" key="3">
    <source>
        <dbReference type="Proteomes" id="UP000232688"/>
    </source>
</evidence>
<gene>
    <name evidence="1" type="ORF">CHRIB12_LOCUS10731</name>
    <name evidence="2" type="ORF">RhiirA1_484439</name>
</gene>
<dbReference type="EMBL" id="LLXH01008246">
    <property type="protein sequence ID" value="PKC51137.1"/>
    <property type="molecule type" value="Genomic_DNA"/>
</dbReference>
<dbReference type="VEuPathDB" id="FungiDB:RhiirA1_484439"/>
<evidence type="ECO:0000313" key="2">
    <source>
        <dbReference type="EMBL" id="PKC51137.1"/>
    </source>
</evidence>
<protein>
    <submittedName>
        <fullName evidence="2">Uncharacterized protein</fullName>
    </submittedName>
</protein>
<evidence type="ECO:0000313" key="1">
    <source>
        <dbReference type="EMBL" id="CAB5366180.1"/>
    </source>
</evidence>
<proteinExistence type="predicted"/>
<name>A0A2I1EI33_9GLOM</name>
<dbReference type="Proteomes" id="UP000684084">
    <property type="component" value="Unassembled WGS sequence"/>
</dbReference>
<reference evidence="2 3" key="1">
    <citation type="submission" date="2017-10" db="EMBL/GenBank/DDBJ databases">
        <title>Extensive intraspecific genome diversity in a model arbuscular mycorrhizal fungus.</title>
        <authorList>
            <person name="Chen E.C.H."/>
            <person name="Morin E."/>
            <person name="Baudet D."/>
            <person name="Noel J."/>
            <person name="Ndikumana S."/>
            <person name="Charron P."/>
            <person name="St-Onge C."/>
            <person name="Giorgi J."/>
            <person name="Grigoriev I.V."/>
            <person name="Roux C."/>
            <person name="Martin F.M."/>
            <person name="Corradi N."/>
        </authorList>
    </citation>
    <scope>NUCLEOTIDE SEQUENCE [LARGE SCALE GENOMIC DNA]</scope>
    <source>
        <strain evidence="2 3">A1</strain>
    </source>
</reference>
<sequence>MTRLNWHNFIVQKNLSNYKSYQRGNKSWFVVDTSFEFEVLLLHKELLEFFLQKHYYYNLEKALQLNANVGYVHLQNNALDKSSWIPLLSGYIVYTSLGGNFFKLSIKREENSLQYFWQGFGKDSTFTYCNV</sequence>
<dbReference type="AlphaFoldDB" id="A0A2I1EI33"/>
<dbReference type="Proteomes" id="UP000232688">
    <property type="component" value="Unassembled WGS sequence"/>
</dbReference>
<dbReference type="OrthoDB" id="2346883at2759"/>
<reference evidence="2 3" key="2">
    <citation type="submission" date="2017-10" db="EMBL/GenBank/DDBJ databases">
        <title>Genome analyses suggest a sexual origin of heterokaryosis in a supposedly ancient asexual fungus.</title>
        <authorList>
            <person name="Corradi N."/>
            <person name="Sedzielewska K."/>
            <person name="Noel J."/>
            <person name="Charron P."/>
            <person name="Farinelli L."/>
            <person name="Marton T."/>
            <person name="Kruger M."/>
            <person name="Pelin A."/>
            <person name="Brachmann A."/>
            <person name="Corradi N."/>
        </authorList>
    </citation>
    <scope>NUCLEOTIDE SEQUENCE [LARGE SCALE GENOMIC DNA]</scope>
    <source>
        <strain evidence="2 3">A1</strain>
    </source>
</reference>
<dbReference type="VEuPathDB" id="FungiDB:FUN_007143"/>
<accession>A0A2I1EI33</accession>